<dbReference type="Proteomes" id="UP000032142">
    <property type="component" value="Unassembled WGS sequence"/>
</dbReference>
<gene>
    <name evidence="1" type="ORF">F383_32019</name>
</gene>
<reference evidence="2" key="1">
    <citation type="submission" date="2014-09" db="EMBL/GenBank/DDBJ databases">
        <authorList>
            <person name="Mudge J."/>
            <person name="Ramaraj T."/>
            <person name="Lindquist I.E."/>
            <person name="Bharti A.K."/>
            <person name="Sundararajan A."/>
            <person name="Cameron C.T."/>
            <person name="Woodward J.E."/>
            <person name="May G.D."/>
            <person name="Brubaker C."/>
            <person name="Broadhvest J."/>
            <person name="Wilkins T.A."/>
        </authorList>
    </citation>
    <scope>NUCLEOTIDE SEQUENCE</scope>
    <source>
        <strain evidence="2">cv. AKA8401</strain>
    </source>
</reference>
<proteinExistence type="predicted"/>
<accession>A0A0B0N1B2</accession>
<evidence type="ECO:0000313" key="2">
    <source>
        <dbReference type="Proteomes" id="UP000032142"/>
    </source>
</evidence>
<evidence type="ECO:0000313" key="1">
    <source>
        <dbReference type="EMBL" id="KHG06352.1"/>
    </source>
</evidence>
<organism evidence="1 2">
    <name type="scientific">Gossypium arboreum</name>
    <name type="common">Tree cotton</name>
    <name type="synonym">Gossypium nanking</name>
    <dbReference type="NCBI Taxonomy" id="29729"/>
    <lineage>
        <taxon>Eukaryota</taxon>
        <taxon>Viridiplantae</taxon>
        <taxon>Streptophyta</taxon>
        <taxon>Embryophyta</taxon>
        <taxon>Tracheophyta</taxon>
        <taxon>Spermatophyta</taxon>
        <taxon>Magnoliopsida</taxon>
        <taxon>eudicotyledons</taxon>
        <taxon>Gunneridae</taxon>
        <taxon>Pentapetalae</taxon>
        <taxon>rosids</taxon>
        <taxon>malvids</taxon>
        <taxon>Malvales</taxon>
        <taxon>Malvaceae</taxon>
        <taxon>Malvoideae</taxon>
        <taxon>Gossypium</taxon>
    </lineage>
</organism>
<sequence>MFEAGTRYEALLDLNIHNHIKSGHKISYT</sequence>
<comment type="caution">
    <text evidence="1">The sequence shown here is derived from an EMBL/GenBank/DDBJ whole genome shotgun (WGS) entry which is preliminary data.</text>
</comment>
<dbReference type="EMBL" id="JRRC01450085">
    <property type="protein sequence ID" value="KHG06352.1"/>
    <property type="molecule type" value="Genomic_DNA"/>
</dbReference>
<name>A0A0B0N1B2_GOSAR</name>
<protein>
    <submittedName>
        <fullName evidence="1">Uncharacterized protein</fullName>
    </submittedName>
</protein>
<keyword evidence="2" id="KW-1185">Reference proteome</keyword>
<dbReference type="AlphaFoldDB" id="A0A0B0N1B2"/>